<feature type="region of interest" description="Disordered" evidence="1">
    <location>
        <begin position="157"/>
        <end position="214"/>
    </location>
</feature>
<name>A0A328AA13_9CAUL</name>
<dbReference type="AlphaFoldDB" id="A0A328AA13"/>
<feature type="compositionally biased region" description="Gly residues" evidence="1">
    <location>
        <begin position="176"/>
        <end position="189"/>
    </location>
</feature>
<protein>
    <submittedName>
        <fullName evidence="2">Uncharacterized protein</fullName>
    </submittedName>
</protein>
<gene>
    <name evidence="2" type="ORF">DJ018_16230</name>
</gene>
<dbReference type="EMBL" id="QFYR01000004">
    <property type="protein sequence ID" value="RAK51480.1"/>
    <property type="molecule type" value="Genomic_DNA"/>
</dbReference>
<reference evidence="3" key="1">
    <citation type="submission" date="2018-05" db="EMBL/GenBank/DDBJ databases">
        <authorList>
            <person name="Li X."/>
        </authorList>
    </citation>
    <scope>NUCLEOTIDE SEQUENCE [LARGE SCALE GENOMIC DNA]</scope>
    <source>
        <strain evidence="3">YIM 73061</strain>
    </source>
</reference>
<proteinExistence type="predicted"/>
<sequence>MPYSRTRVLLSFMNEPAALAEQQLNVLGRLADLGLALATTLQRRALEAEDSHEAAELALAFQRTARVVGQSIALQDRLAREKARDRREREARPVEARQIEARASEPRCASEPDAAFQPEAFRPFGLDDDTLFEHFRNDVLEAIADRLCDKLSRLAPAGEADEHDDEDEDDRRSSPSGGGVGKADGGGFTRGLRPLNPLTGFAGAPPEGEHRSSA</sequence>
<feature type="compositionally biased region" description="Acidic residues" evidence="1">
    <location>
        <begin position="159"/>
        <end position="169"/>
    </location>
</feature>
<evidence type="ECO:0000313" key="2">
    <source>
        <dbReference type="EMBL" id="RAK51480.1"/>
    </source>
</evidence>
<evidence type="ECO:0000313" key="3">
    <source>
        <dbReference type="Proteomes" id="UP000249725"/>
    </source>
</evidence>
<keyword evidence="3" id="KW-1185">Reference proteome</keyword>
<accession>A0A328AA13</accession>
<dbReference type="Proteomes" id="UP000249725">
    <property type="component" value="Unassembled WGS sequence"/>
</dbReference>
<feature type="region of interest" description="Disordered" evidence="1">
    <location>
        <begin position="79"/>
        <end position="115"/>
    </location>
</feature>
<comment type="caution">
    <text evidence="2">The sequence shown here is derived from an EMBL/GenBank/DDBJ whole genome shotgun (WGS) entry which is preliminary data.</text>
</comment>
<feature type="compositionally biased region" description="Basic and acidic residues" evidence="1">
    <location>
        <begin position="79"/>
        <end position="110"/>
    </location>
</feature>
<organism evidence="2 3">
    <name type="scientific">Phenylobacterium deserti</name>
    <dbReference type="NCBI Taxonomy" id="1914756"/>
    <lineage>
        <taxon>Bacteria</taxon>
        <taxon>Pseudomonadati</taxon>
        <taxon>Pseudomonadota</taxon>
        <taxon>Alphaproteobacteria</taxon>
        <taxon>Caulobacterales</taxon>
        <taxon>Caulobacteraceae</taxon>
        <taxon>Phenylobacterium</taxon>
    </lineage>
</organism>
<evidence type="ECO:0000256" key="1">
    <source>
        <dbReference type="SAM" id="MobiDB-lite"/>
    </source>
</evidence>